<reference evidence="1" key="1">
    <citation type="submission" date="2020-09" db="EMBL/GenBank/DDBJ databases">
        <title>Genome-Enabled Discovery of Anthraquinone Biosynthesis in Senna tora.</title>
        <authorList>
            <person name="Kang S.-H."/>
            <person name="Pandey R.P."/>
            <person name="Lee C.-M."/>
            <person name="Sim J.-S."/>
            <person name="Jeong J.-T."/>
            <person name="Choi B.-S."/>
            <person name="Jung M."/>
            <person name="Ginzburg D."/>
            <person name="Zhao K."/>
            <person name="Won S.Y."/>
            <person name="Oh T.-J."/>
            <person name="Yu Y."/>
            <person name="Kim N.-H."/>
            <person name="Lee O.R."/>
            <person name="Lee T.-H."/>
            <person name="Bashyal P."/>
            <person name="Kim T.-S."/>
            <person name="Lee W.-H."/>
            <person name="Kawkins C."/>
            <person name="Kim C.-K."/>
            <person name="Kim J.S."/>
            <person name="Ahn B.O."/>
            <person name="Rhee S.Y."/>
            <person name="Sohng J.K."/>
        </authorList>
    </citation>
    <scope>NUCLEOTIDE SEQUENCE</scope>
    <source>
        <tissue evidence="1">Leaf</tissue>
    </source>
</reference>
<dbReference type="EMBL" id="JAAIUW010000009">
    <property type="protein sequence ID" value="KAF7817115.1"/>
    <property type="molecule type" value="Genomic_DNA"/>
</dbReference>
<evidence type="ECO:0000313" key="2">
    <source>
        <dbReference type="Proteomes" id="UP000634136"/>
    </source>
</evidence>
<proteinExistence type="predicted"/>
<dbReference type="Proteomes" id="UP000634136">
    <property type="component" value="Unassembled WGS sequence"/>
</dbReference>
<name>A0A834WBE3_9FABA</name>
<comment type="caution">
    <text evidence="1">The sequence shown here is derived from an EMBL/GenBank/DDBJ whole genome shotgun (WGS) entry which is preliminary data.</text>
</comment>
<accession>A0A834WBE3</accession>
<evidence type="ECO:0000313" key="1">
    <source>
        <dbReference type="EMBL" id="KAF7817115.1"/>
    </source>
</evidence>
<organism evidence="1 2">
    <name type="scientific">Senna tora</name>
    <dbReference type="NCBI Taxonomy" id="362788"/>
    <lineage>
        <taxon>Eukaryota</taxon>
        <taxon>Viridiplantae</taxon>
        <taxon>Streptophyta</taxon>
        <taxon>Embryophyta</taxon>
        <taxon>Tracheophyta</taxon>
        <taxon>Spermatophyta</taxon>
        <taxon>Magnoliopsida</taxon>
        <taxon>eudicotyledons</taxon>
        <taxon>Gunneridae</taxon>
        <taxon>Pentapetalae</taxon>
        <taxon>rosids</taxon>
        <taxon>fabids</taxon>
        <taxon>Fabales</taxon>
        <taxon>Fabaceae</taxon>
        <taxon>Caesalpinioideae</taxon>
        <taxon>Cassia clade</taxon>
        <taxon>Senna</taxon>
    </lineage>
</organism>
<keyword evidence="2" id="KW-1185">Reference proteome</keyword>
<sequence length="36" mass="3945">MEFLKTLTETPILGKKGILRRLTSSVARAVRAGSQD</sequence>
<gene>
    <name evidence="1" type="ORF">G2W53_031084</name>
</gene>
<dbReference type="AlphaFoldDB" id="A0A834WBE3"/>
<protein>
    <submittedName>
        <fullName evidence="1">Uncharacterized protein</fullName>
    </submittedName>
</protein>